<evidence type="ECO:0000259" key="1">
    <source>
        <dbReference type="PROSITE" id="PS51186"/>
    </source>
</evidence>
<reference evidence="2 3" key="1">
    <citation type="submission" date="2019-07" db="EMBL/GenBank/DDBJ databases">
        <title>Genomics analysis of Aphanomyces spp. identifies a new class of oomycete effector associated with host adaptation.</title>
        <authorList>
            <person name="Gaulin E."/>
        </authorList>
    </citation>
    <scope>NUCLEOTIDE SEQUENCE [LARGE SCALE GENOMIC DNA]</scope>
    <source>
        <strain evidence="2 3">ATCC 201684</strain>
    </source>
</reference>
<dbReference type="PROSITE" id="PS51186">
    <property type="entry name" value="GNAT"/>
    <property type="match status" value="1"/>
</dbReference>
<dbReference type="Proteomes" id="UP000481153">
    <property type="component" value="Unassembled WGS sequence"/>
</dbReference>
<dbReference type="VEuPathDB" id="FungiDB:AeMF1_002471"/>
<organism evidence="2 3">
    <name type="scientific">Aphanomyces euteiches</name>
    <dbReference type="NCBI Taxonomy" id="100861"/>
    <lineage>
        <taxon>Eukaryota</taxon>
        <taxon>Sar</taxon>
        <taxon>Stramenopiles</taxon>
        <taxon>Oomycota</taxon>
        <taxon>Saprolegniomycetes</taxon>
        <taxon>Saprolegniales</taxon>
        <taxon>Verrucalvaceae</taxon>
        <taxon>Aphanomyces</taxon>
    </lineage>
</organism>
<dbReference type="InterPro" id="IPR016181">
    <property type="entry name" value="Acyl_CoA_acyltransferase"/>
</dbReference>
<dbReference type="Gene3D" id="3.40.630.30">
    <property type="match status" value="1"/>
</dbReference>
<accession>A0A6G0X5W2</accession>
<dbReference type="GO" id="GO:0016747">
    <property type="term" value="F:acyltransferase activity, transferring groups other than amino-acyl groups"/>
    <property type="evidence" value="ECO:0007669"/>
    <property type="project" value="InterPro"/>
</dbReference>
<proteinExistence type="predicted"/>
<dbReference type="CDD" id="cd04301">
    <property type="entry name" value="NAT_SF"/>
    <property type="match status" value="1"/>
</dbReference>
<dbReference type="Pfam" id="PF00583">
    <property type="entry name" value="Acetyltransf_1"/>
    <property type="match status" value="1"/>
</dbReference>
<name>A0A6G0X5W2_9STRA</name>
<evidence type="ECO:0000313" key="3">
    <source>
        <dbReference type="Proteomes" id="UP000481153"/>
    </source>
</evidence>
<comment type="caution">
    <text evidence="2">The sequence shown here is derived from an EMBL/GenBank/DDBJ whole genome shotgun (WGS) entry which is preliminary data.</text>
</comment>
<dbReference type="SUPFAM" id="SSF55729">
    <property type="entry name" value="Acyl-CoA N-acyltransferases (Nat)"/>
    <property type="match status" value="1"/>
</dbReference>
<sequence length="199" mass="22160">MADDMALARVLAEAFLHYPSMDYSFEGESEESQLAKLVIVYKGLVEATRLYGEIVTSPDRTGALLWLPGKVFPLGLLREMRTSLVSLPFRIGFRPTWRLTSHEDASVDYIVEHGGPHIGVIWNVGVAPAGQRRGNCRFMIETAINQMRAAGLTEVWLSTDTETNLIIYTKLGFQVMTDRMISCSGLRNWVLSKSTASST</sequence>
<keyword evidence="3" id="KW-1185">Reference proteome</keyword>
<dbReference type="EMBL" id="VJMJ01000100">
    <property type="protein sequence ID" value="KAF0735309.1"/>
    <property type="molecule type" value="Genomic_DNA"/>
</dbReference>
<evidence type="ECO:0000313" key="2">
    <source>
        <dbReference type="EMBL" id="KAF0735309.1"/>
    </source>
</evidence>
<dbReference type="InterPro" id="IPR000182">
    <property type="entry name" value="GNAT_dom"/>
</dbReference>
<protein>
    <recommendedName>
        <fullName evidence="1">N-acetyltransferase domain-containing protein</fullName>
    </recommendedName>
</protein>
<gene>
    <name evidence="2" type="ORF">Ae201684_008221</name>
</gene>
<feature type="domain" description="N-acetyltransferase" evidence="1">
    <location>
        <begin position="52"/>
        <end position="196"/>
    </location>
</feature>
<dbReference type="AlphaFoldDB" id="A0A6G0X5W2"/>